<feature type="compositionally biased region" description="Acidic residues" evidence="1">
    <location>
        <begin position="59"/>
        <end position="88"/>
    </location>
</feature>
<feature type="compositionally biased region" description="Acidic residues" evidence="1">
    <location>
        <begin position="20"/>
        <end position="32"/>
    </location>
</feature>
<organism evidence="2 3">
    <name type="scientific">Oryza meyeriana var. granulata</name>
    <dbReference type="NCBI Taxonomy" id="110450"/>
    <lineage>
        <taxon>Eukaryota</taxon>
        <taxon>Viridiplantae</taxon>
        <taxon>Streptophyta</taxon>
        <taxon>Embryophyta</taxon>
        <taxon>Tracheophyta</taxon>
        <taxon>Spermatophyta</taxon>
        <taxon>Magnoliopsida</taxon>
        <taxon>Liliopsida</taxon>
        <taxon>Poales</taxon>
        <taxon>Poaceae</taxon>
        <taxon>BOP clade</taxon>
        <taxon>Oryzoideae</taxon>
        <taxon>Oryzeae</taxon>
        <taxon>Oryzinae</taxon>
        <taxon>Oryza</taxon>
        <taxon>Oryza meyeriana</taxon>
    </lineage>
</organism>
<keyword evidence="3" id="KW-1185">Reference proteome</keyword>
<evidence type="ECO:0000256" key="1">
    <source>
        <dbReference type="SAM" id="MobiDB-lite"/>
    </source>
</evidence>
<accession>A0A6G1BHX0</accession>
<gene>
    <name evidence="2" type="ORF">E2562_002316</name>
</gene>
<dbReference type="AlphaFoldDB" id="A0A6G1BHX0"/>
<dbReference type="EMBL" id="SPHZ02000012">
    <property type="protein sequence ID" value="KAF0887599.1"/>
    <property type="molecule type" value="Genomic_DNA"/>
</dbReference>
<protein>
    <submittedName>
        <fullName evidence="2">Uncharacterized protein</fullName>
    </submittedName>
</protein>
<name>A0A6G1BHX0_9ORYZ</name>
<evidence type="ECO:0000313" key="3">
    <source>
        <dbReference type="Proteomes" id="UP000479710"/>
    </source>
</evidence>
<reference evidence="2 3" key="1">
    <citation type="submission" date="2019-11" db="EMBL/GenBank/DDBJ databases">
        <title>Whole genome sequence of Oryza granulata.</title>
        <authorList>
            <person name="Li W."/>
        </authorList>
    </citation>
    <scope>NUCLEOTIDE SEQUENCE [LARGE SCALE GENOMIC DNA]</scope>
    <source>
        <strain evidence="3">cv. Menghai</strain>
        <tissue evidence="2">Leaf</tissue>
    </source>
</reference>
<feature type="region of interest" description="Disordered" evidence="1">
    <location>
        <begin position="58"/>
        <end position="108"/>
    </location>
</feature>
<proteinExistence type="predicted"/>
<feature type="compositionally biased region" description="Basic and acidic residues" evidence="1">
    <location>
        <begin position="1"/>
        <end position="17"/>
    </location>
</feature>
<sequence>MVEASDHVRKVEIEKSEYLPGDDESSEDDEEAAENKAKFKEFKKKFKTGEYVAHRDFDELVIGDDGDDETSNFTESEEEDNYDEEGSDGELQRKKPRFPGYDKEGNHI</sequence>
<comment type="caution">
    <text evidence="2">The sequence shown here is derived from an EMBL/GenBank/DDBJ whole genome shotgun (WGS) entry which is preliminary data.</text>
</comment>
<feature type="region of interest" description="Disordered" evidence="1">
    <location>
        <begin position="1"/>
        <end position="33"/>
    </location>
</feature>
<evidence type="ECO:0000313" key="2">
    <source>
        <dbReference type="EMBL" id="KAF0887599.1"/>
    </source>
</evidence>
<dbReference type="Proteomes" id="UP000479710">
    <property type="component" value="Unassembled WGS sequence"/>
</dbReference>